<feature type="region of interest" description="Disordered" evidence="1">
    <location>
        <begin position="1"/>
        <end position="32"/>
    </location>
</feature>
<comment type="caution">
    <text evidence="2">The sequence shown here is derived from an EMBL/GenBank/DDBJ whole genome shotgun (WGS) entry which is preliminary data.</text>
</comment>
<proteinExistence type="predicted"/>
<feature type="region of interest" description="Disordered" evidence="1">
    <location>
        <begin position="66"/>
        <end position="87"/>
    </location>
</feature>
<name>A0AAJ0CLB8_9HYPO</name>
<dbReference type="AlphaFoldDB" id="A0AAJ0CLB8"/>
<dbReference type="Proteomes" id="UP001251528">
    <property type="component" value="Unassembled WGS sequence"/>
</dbReference>
<reference evidence="2" key="1">
    <citation type="submission" date="2023-06" db="EMBL/GenBank/DDBJ databases">
        <title>Conoideocrella luteorostrata (Hypocreales: Clavicipitaceae), a potential biocontrol fungus for elongate hemlock scale in United States Christmas tree production areas.</title>
        <authorList>
            <person name="Barrett H."/>
            <person name="Lovett B."/>
            <person name="Macias A.M."/>
            <person name="Stajich J.E."/>
            <person name="Kasson M.T."/>
        </authorList>
    </citation>
    <scope>NUCLEOTIDE SEQUENCE</scope>
    <source>
        <strain evidence="2">ARSEF 14590</strain>
    </source>
</reference>
<protein>
    <submittedName>
        <fullName evidence="2">Uncharacterized protein</fullName>
    </submittedName>
</protein>
<sequence>MPEDPPNTEQKLVGDITLKNEYPQTGDSSSGNYGLRLGNVFLGVRVGADPAGFGLKLPGVLVGGWSAGDKGNPATSPLASDAGGKPA</sequence>
<organism evidence="2 3">
    <name type="scientific">Conoideocrella luteorostrata</name>
    <dbReference type="NCBI Taxonomy" id="1105319"/>
    <lineage>
        <taxon>Eukaryota</taxon>
        <taxon>Fungi</taxon>
        <taxon>Dikarya</taxon>
        <taxon>Ascomycota</taxon>
        <taxon>Pezizomycotina</taxon>
        <taxon>Sordariomycetes</taxon>
        <taxon>Hypocreomycetidae</taxon>
        <taxon>Hypocreales</taxon>
        <taxon>Clavicipitaceae</taxon>
        <taxon>Conoideocrella</taxon>
    </lineage>
</organism>
<dbReference type="EMBL" id="JASWJB010000241">
    <property type="protein sequence ID" value="KAK2592866.1"/>
    <property type="molecule type" value="Genomic_DNA"/>
</dbReference>
<accession>A0AAJ0CLB8</accession>
<gene>
    <name evidence="2" type="ORF">QQS21_009433</name>
</gene>
<feature type="compositionally biased region" description="Polar residues" evidence="1">
    <location>
        <begin position="22"/>
        <end position="32"/>
    </location>
</feature>
<evidence type="ECO:0000256" key="1">
    <source>
        <dbReference type="SAM" id="MobiDB-lite"/>
    </source>
</evidence>
<evidence type="ECO:0000313" key="3">
    <source>
        <dbReference type="Proteomes" id="UP001251528"/>
    </source>
</evidence>
<evidence type="ECO:0000313" key="2">
    <source>
        <dbReference type="EMBL" id="KAK2592866.1"/>
    </source>
</evidence>
<keyword evidence="3" id="KW-1185">Reference proteome</keyword>